<comment type="caution">
    <text evidence="4">The sequence shown here is derived from an EMBL/GenBank/DDBJ whole genome shotgun (WGS) entry which is preliminary data.</text>
</comment>
<feature type="domain" description="Golvesin/Xly CBD-like" evidence="3">
    <location>
        <begin position="846"/>
        <end position="939"/>
    </location>
</feature>
<keyword evidence="2" id="KW-0732">Signal</keyword>
<proteinExistence type="predicted"/>
<dbReference type="Gene3D" id="1.10.530.10">
    <property type="match status" value="1"/>
</dbReference>
<dbReference type="InterPro" id="IPR033803">
    <property type="entry name" value="CBD-like_Golvesin-Xly"/>
</dbReference>
<protein>
    <recommendedName>
        <fullName evidence="3">Golvesin/Xly CBD-like domain-containing protein</fullName>
    </recommendedName>
</protein>
<evidence type="ECO:0000256" key="2">
    <source>
        <dbReference type="SAM" id="SignalP"/>
    </source>
</evidence>
<reference evidence="4 5" key="1">
    <citation type="submission" date="2024-05" db="EMBL/GenBank/DDBJ databases">
        <authorList>
            <person name="Zhao H."/>
            <person name="Xu Y."/>
            <person name="Lin S."/>
            <person name="Spain J.C."/>
            <person name="Zhou N.-Y."/>
        </authorList>
    </citation>
    <scope>NUCLEOTIDE SEQUENCE [LARGE SCALE GENOMIC DNA]</scope>
    <source>
        <strain evidence="4 5">NEAU-NG30</strain>
    </source>
</reference>
<evidence type="ECO:0000313" key="5">
    <source>
        <dbReference type="Proteomes" id="UP001440984"/>
    </source>
</evidence>
<sequence>MRRPKAAALAGLVAAAMIVAPATAEAHGPGHESPPPQSDSQQKVIERLDALAPDWPSGDDVLVTGSGDEDGFHLFVGRESASYAFRPLATVKPFDADDRWLGQYCLTSDRKHVVVNLITSRAVNKPKYLAGGGLVYSVALADGAVKPVAAGAAINSASLRCGQGGRAAVLSYSDTESTKTGVFAIDPATAKATQVAKLDGQFVDPVLDGAQTFLRRGSQIVRVRAEKPGQAEVVHEAKGGVEIAGVRGGKLEFAERAGGRTVVRTLDLADHKLTEQAAATDPAAQLVTPAAGPARLLGTATAARAGTASAKPKAAQEAQEMRVRDVSAEGRMALTDLPKAVEDKRGHRDELGSDAALVWLGTGETLRTGVQLTPGEKVGTGVPARRMTAAGERAAEGNFTTPKCAVPRNTPNRQVYGPIARQAAWAVDLATLNALPSRPANYRQTGLPAYSPSSDFAVPALKPGNGRVPPVVMNGVLAQESAYKHATWRALPGSGGNPLIGDYYGAKGGLDTIDYDNADCGYGIAQVTTGMSAADTSISPNGKAKIAVDYTENITAGLQILAEKWNTLQDMGIRMNSGNPDQVENWYFALWAYNSGIQPSPATGNTSGCTPGPSCTDRAGNWGLGWTNNPNNDSYRDGRTVFLRQSYADAARPWEWPYQERVLGWTETPIKDYKGDEAYRAAIKNPGNTTGGTITYPDRKLLCTSSNNCNPDTAKRCGYTDGDLAFHCWWHAPVTMQADCASICAASAYVSRAGDPEPPGDNPWPPACTKGLPTGTIIVDELSSPNQNIFCNGVDWSPNGTFTLDFGKTASGMPISQINFHQVATGMGAHTWFAGNALASEPAKRVTGTWKPSLAGNGTYMVRAHIPTAGASAGSAVYRIKNANGTVTERVINQHEHFNHWKSLGVHVLGPGSTVELSNVTASDTTADVGTVAWDALALVPVKGTYLEDKVDNVAYFDENQNLDTLAPASWIAGKMTSRQSIYDWAMDLTGQVAAKPVCGEVASDQCVRAATKDVFTAWRDNVVQAGTDPVNHPRGKSIAQWMGFANAADHRPSSAYLPDWFLNDDLAYKIRTQATVSFLRGDDGRIVPGSEDVDYQHRTGNTHLPAWLMALFGALKLDYGIAPPDLQFDLVDANQHNHRTTHVNGNEHGVLNARAYRFGGAPPQLVQMPGAAGGTVDCVVAHGAGGGAIALRTALGSDYLTSQVARWANQVKAGRDLKNIPNGVAQTALDVYNLFFDPHVGTGSPFAQASPIHQELHFASCADLSLRKVNSWTPVALNSFMPSQYLYRDGQAMNLDGSARTSADPVVSGNYGNFTALPPRQHQWGFCNRQAEGEQPPRGEQEGNPWGMALADPADANPSGMVFCSDGTVPHHDYG</sequence>
<evidence type="ECO:0000313" key="4">
    <source>
        <dbReference type="EMBL" id="MEQ0557925.1"/>
    </source>
</evidence>
<accession>A0ABV0L6K6</accession>
<dbReference type="RefSeq" id="WP_348947255.1">
    <property type="nucleotide sequence ID" value="NZ_JBDZYD010000001.1"/>
</dbReference>
<feature type="region of interest" description="Disordered" evidence="1">
    <location>
        <begin position="1331"/>
        <end position="1353"/>
    </location>
</feature>
<dbReference type="Proteomes" id="UP001440984">
    <property type="component" value="Unassembled WGS sequence"/>
</dbReference>
<name>A0ABV0L6K6_9PSEU</name>
<evidence type="ECO:0000256" key="1">
    <source>
        <dbReference type="SAM" id="MobiDB-lite"/>
    </source>
</evidence>
<feature type="signal peptide" evidence="2">
    <location>
        <begin position="1"/>
        <end position="26"/>
    </location>
</feature>
<keyword evidence="5" id="KW-1185">Reference proteome</keyword>
<dbReference type="Pfam" id="PF25275">
    <property type="entry name" value="Golvesin_C"/>
    <property type="match status" value="1"/>
</dbReference>
<feature type="chain" id="PRO_5047300452" description="Golvesin/Xly CBD-like domain-containing protein" evidence="2">
    <location>
        <begin position="27"/>
        <end position="1376"/>
    </location>
</feature>
<dbReference type="EMBL" id="JBDZYD010000001">
    <property type="protein sequence ID" value="MEQ0557925.1"/>
    <property type="molecule type" value="Genomic_DNA"/>
</dbReference>
<evidence type="ECO:0000259" key="3">
    <source>
        <dbReference type="Pfam" id="PF25275"/>
    </source>
</evidence>
<feature type="compositionally biased region" description="Basic and acidic residues" evidence="1">
    <location>
        <begin position="1332"/>
        <end position="1342"/>
    </location>
</feature>
<organism evidence="4 5">
    <name type="scientific">Amycolatopsis melonis</name>
    <dbReference type="NCBI Taxonomy" id="3156488"/>
    <lineage>
        <taxon>Bacteria</taxon>
        <taxon>Bacillati</taxon>
        <taxon>Actinomycetota</taxon>
        <taxon>Actinomycetes</taxon>
        <taxon>Pseudonocardiales</taxon>
        <taxon>Pseudonocardiaceae</taxon>
        <taxon>Amycolatopsis</taxon>
    </lineage>
</organism>
<gene>
    <name evidence="4" type="ORF">ABJI51_02495</name>
</gene>